<sequence length="953" mass="104316">MAELKPRILLWILLLLSCSAEARASSEAEALLTWKSTLENQTALRSWTASRTMGDPNLSTRPCRWFGVSCNAEGSITKIHLPRASLGGNLTGFEFSAFDSLVSLNLSQCNLSGPIPPQIGSLSKLTHLNLSRNILSGRLPPTLSNLTRLSLLSFSNNMISNELDPRLFSNLTELQFLELQNNNFIGKIPSEIGLLTNLVELAINNNSLNGSIPYEIGNLKHLDAISLYGNNLTGPIPVSIGNLTLLTILYLQQNNLSGPIPQDIVKCTKLVEIFLNFNDLSGSVPPGLANFSFLKKLRLSVNNLSGPLPQVCRESPLVVFTAAFNSFTGPMPRSLRNCTTLVRVRLESNFLSGYLDRDFSVYPNLNYLDLSNNKLSGVLSPYWGSCLKLTLLKVAGNEIGGTIPNELGKLSVLEVLDLSSNHITGLIPRHLGNLSSLFRLNLAENKLSGLIPPELGHLSRLEDLDLSSNELGGPIPEQLWKCSKLRNLVLAMNNLNGSISPQVGNLALQGSLNLSHNRLTGNIPPQIAKLAVEHLDLSHNVLSGKIPPSFALMTGLTSVDFSYNELEGPIPDSKFFLHSAPTAFSNNKNMCGPVLGFQPCNAKLSGSAVRKKSHKLWIILGVSSLVVLLLIVVLLGKSILSRQRTKCASVRIAGLNSRNVFSVLNYDGKVVYEDIVKATEGFDDKYCIGEGGSGRVYRALLPTGHALAVKKIKSSEGDEIEQITASFINEIRLLTAIRHRNIVKFYGFCSSRPHKFLVYDLIERGSLASTLNNGGEAVQLNWRRRAEIVRDIARALCYMHDCTPPVIHRDISSRNILLNTEYKAFLSDFGISRILKPDSSNWTAVAGTYGYVAPELAYTMSLTEKCDVYSYGVLALEVIIGKHPSELGLSLNSPQSEQSVELGDLLDARLPPPADQITVNEVKAIVKQARSCIDVDPNRRPTMREVSQALLEN</sequence>
<dbReference type="PROSITE" id="PS00109">
    <property type="entry name" value="PROTEIN_KINASE_TYR"/>
    <property type="match status" value="1"/>
</dbReference>
<keyword evidence="15 21" id="KW-0472">Membrane</keyword>
<dbReference type="PROSITE" id="PS51257">
    <property type="entry name" value="PROKAR_LIPOPROTEIN"/>
    <property type="match status" value="1"/>
</dbReference>
<dbReference type="AlphaFoldDB" id="A0ABD3KP84"/>
<evidence type="ECO:0000256" key="11">
    <source>
        <dbReference type="ARBA" id="ARBA00022741"/>
    </source>
</evidence>
<dbReference type="Pfam" id="PF00560">
    <property type="entry name" value="LRR_1"/>
    <property type="match status" value="12"/>
</dbReference>
<dbReference type="InterPro" id="IPR008266">
    <property type="entry name" value="Tyr_kinase_AS"/>
</dbReference>
<evidence type="ECO:0000313" key="24">
    <source>
        <dbReference type="EMBL" id="KAL3740844.1"/>
    </source>
</evidence>
<dbReference type="InterPro" id="IPR051716">
    <property type="entry name" value="Plant_RL_S/T_kinase"/>
</dbReference>
<comment type="catalytic activity">
    <reaction evidence="19">
        <text>L-seryl-[protein] + ATP = O-phospho-L-seryl-[protein] + ADP + H(+)</text>
        <dbReference type="Rhea" id="RHEA:17989"/>
        <dbReference type="Rhea" id="RHEA-COMP:9863"/>
        <dbReference type="Rhea" id="RHEA-COMP:11604"/>
        <dbReference type="ChEBI" id="CHEBI:15378"/>
        <dbReference type="ChEBI" id="CHEBI:29999"/>
        <dbReference type="ChEBI" id="CHEBI:30616"/>
        <dbReference type="ChEBI" id="CHEBI:83421"/>
        <dbReference type="ChEBI" id="CHEBI:456216"/>
        <dbReference type="EC" id="2.7.11.1"/>
    </reaction>
</comment>
<evidence type="ECO:0000256" key="5">
    <source>
        <dbReference type="ARBA" id="ARBA00022553"/>
    </source>
</evidence>
<dbReference type="PROSITE" id="PS50011">
    <property type="entry name" value="PROTEIN_KINASE_DOM"/>
    <property type="match status" value="1"/>
</dbReference>
<dbReference type="SUPFAM" id="SSF52058">
    <property type="entry name" value="L domain-like"/>
    <property type="match status" value="1"/>
</dbReference>
<keyword evidence="4" id="KW-0723">Serine/threonine-protein kinase</keyword>
<gene>
    <name evidence="24" type="ORF">ACJRO7_022033</name>
</gene>
<dbReference type="Gene3D" id="3.30.200.20">
    <property type="entry name" value="Phosphorylase Kinase, domain 1"/>
    <property type="match status" value="1"/>
</dbReference>
<evidence type="ECO:0000256" key="2">
    <source>
        <dbReference type="ARBA" id="ARBA00004479"/>
    </source>
</evidence>
<keyword evidence="13 20" id="KW-0067">ATP-binding</keyword>
<evidence type="ECO:0000256" key="12">
    <source>
        <dbReference type="ARBA" id="ARBA00022777"/>
    </source>
</evidence>
<comment type="catalytic activity">
    <reaction evidence="18">
        <text>L-threonyl-[protein] + ATP = O-phospho-L-threonyl-[protein] + ADP + H(+)</text>
        <dbReference type="Rhea" id="RHEA:46608"/>
        <dbReference type="Rhea" id="RHEA-COMP:11060"/>
        <dbReference type="Rhea" id="RHEA-COMP:11605"/>
        <dbReference type="ChEBI" id="CHEBI:15378"/>
        <dbReference type="ChEBI" id="CHEBI:30013"/>
        <dbReference type="ChEBI" id="CHEBI:30616"/>
        <dbReference type="ChEBI" id="CHEBI:61977"/>
        <dbReference type="ChEBI" id="CHEBI:456216"/>
        <dbReference type="EC" id="2.7.11.1"/>
    </reaction>
</comment>
<keyword evidence="11 20" id="KW-0547">Nucleotide-binding</keyword>
<keyword evidence="7" id="KW-0808">Transferase</keyword>
<dbReference type="GO" id="GO:0005886">
    <property type="term" value="C:plasma membrane"/>
    <property type="evidence" value="ECO:0007669"/>
    <property type="project" value="UniProtKB-SubCell"/>
</dbReference>
<keyword evidence="6" id="KW-0433">Leucine-rich repeat</keyword>
<evidence type="ECO:0000256" key="22">
    <source>
        <dbReference type="SAM" id="SignalP"/>
    </source>
</evidence>
<dbReference type="InterPro" id="IPR032675">
    <property type="entry name" value="LRR_dom_sf"/>
</dbReference>
<reference evidence="24 25" key="1">
    <citation type="submission" date="2024-11" db="EMBL/GenBank/DDBJ databases">
        <title>Chromosome-level genome assembly of Eucalyptus globulus Labill. provides insights into its genome evolution.</title>
        <authorList>
            <person name="Li X."/>
        </authorList>
    </citation>
    <scope>NUCLEOTIDE SEQUENCE [LARGE SCALE GENOMIC DNA]</scope>
    <source>
        <strain evidence="24">CL2024</strain>
        <tissue evidence="24">Fresh tender leaves</tissue>
    </source>
</reference>
<evidence type="ECO:0000259" key="23">
    <source>
        <dbReference type="PROSITE" id="PS50011"/>
    </source>
</evidence>
<evidence type="ECO:0000256" key="17">
    <source>
        <dbReference type="ARBA" id="ARBA00023180"/>
    </source>
</evidence>
<evidence type="ECO:0000256" key="16">
    <source>
        <dbReference type="ARBA" id="ARBA00023170"/>
    </source>
</evidence>
<dbReference type="EC" id="2.7.11.1" evidence="3"/>
<dbReference type="PROSITE" id="PS00107">
    <property type="entry name" value="PROTEIN_KINASE_ATP"/>
    <property type="match status" value="1"/>
</dbReference>
<evidence type="ECO:0000256" key="3">
    <source>
        <dbReference type="ARBA" id="ARBA00012513"/>
    </source>
</evidence>
<dbReference type="Gene3D" id="3.80.10.10">
    <property type="entry name" value="Ribonuclease Inhibitor"/>
    <property type="match status" value="3"/>
</dbReference>
<comment type="subcellular location">
    <subcellularLocation>
        <location evidence="1">Cell membrane</location>
    </subcellularLocation>
    <subcellularLocation>
        <location evidence="2">Membrane</location>
        <topology evidence="2">Single-pass type I membrane protein</topology>
    </subcellularLocation>
</comment>
<dbReference type="GO" id="GO:0004674">
    <property type="term" value="F:protein serine/threonine kinase activity"/>
    <property type="evidence" value="ECO:0007669"/>
    <property type="project" value="UniProtKB-KW"/>
</dbReference>
<evidence type="ECO:0000256" key="10">
    <source>
        <dbReference type="ARBA" id="ARBA00022737"/>
    </source>
</evidence>
<evidence type="ECO:0000256" key="8">
    <source>
        <dbReference type="ARBA" id="ARBA00022692"/>
    </source>
</evidence>
<accession>A0ABD3KP84</accession>
<comment type="caution">
    <text evidence="24">The sequence shown here is derived from an EMBL/GenBank/DDBJ whole genome shotgun (WGS) entry which is preliminary data.</text>
</comment>
<proteinExistence type="predicted"/>
<keyword evidence="5" id="KW-0597">Phosphoprotein</keyword>
<dbReference type="EMBL" id="JBJKBG010000005">
    <property type="protein sequence ID" value="KAL3740844.1"/>
    <property type="molecule type" value="Genomic_DNA"/>
</dbReference>
<evidence type="ECO:0000256" key="9">
    <source>
        <dbReference type="ARBA" id="ARBA00022729"/>
    </source>
</evidence>
<evidence type="ECO:0000256" key="19">
    <source>
        <dbReference type="ARBA" id="ARBA00048679"/>
    </source>
</evidence>
<dbReference type="Proteomes" id="UP001634007">
    <property type="component" value="Unassembled WGS sequence"/>
</dbReference>
<dbReference type="InterPro" id="IPR017441">
    <property type="entry name" value="Protein_kinase_ATP_BS"/>
</dbReference>
<evidence type="ECO:0000256" key="13">
    <source>
        <dbReference type="ARBA" id="ARBA00022840"/>
    </source>
</evidence>
<dbReference type="Pfam" id="PF08263">
    <property type="entry name" value="LRRNT_2"/>
    <property type="match status" value="1"/>
</dbReference>
<name>A0ABD3KP84_EUCGL</name>
<dbReference type="PANTHER" id="PTHR48053:SF129">
    <property type="entry name" value="PROTEIN KINASE DOMAIN-CONTAINING PROTEIN"/>
    <property type="match status" value="1"/>
</dbReference>
<feature type="domain" description="Protein kinase" evidence="23">
    <location>
        <begin position="682"/>
        <end position="951"/>
    </location>
</feature>
<dbReference type="InterPro" id="IPR001611">
    <property type="entry name" value="Leu-rich_rpt"/>
</dbReference>
<dbReference type="FunFam" id="3.80.10.10:FF:000400">
    <property type="entry name" value="Nuclear pore complex protein NUP107"/>
    <property type="match status" value="1"/>
</dbReference>
<dbReference type="PANTHER" id="PTHR48053">
    <property type="entry name" value="LEUCINE RICH REPEAT FAMILY PROTEIN, EXPRESSED"/>
    <property type="match status" value="1"/>
</dbReference>
<dbReference type="GO" id="GO:0005524">
    <property type="term" value="F:ATP binding"/>
    <property type="evidence" value="ECO:0007669"/>
    <property type="project" value="UniProtKB-UniRule"/>
</dbReference>
<evidence type="ECO:0000256" key="6">
    <source>
        <dbReference type="ARBA" id="ARBA00022614"/>
    </source>
</evidence>
<protein>
    <recommendedName>
        <fullName evidence="3">non-specific serine/threonine protein kinase</fullName>
        <ecNumber evidence="3">2.7.11.1</ecNumber>
    </recommendedName>
</protein>
<keyword evidence="14 21" id="KW-1133">Transmembrane helix</keyword>
<keyword evidence="25" id="KW-1185">Reference proteome</keyword>
<evidence type="ECO:0000256" key="18">
    <source>
        <dbReference type="ARBA" id="ARBA00047899"/>
    </source>
</evidence>
<evidence type="ECO:0000256" key="15">
    <source>
        <dbReference type="ARBA" id="ARBA00023136"/>
    </source>
</evidence>
<keyword evidence="12" id="KW-0418">Kinase</keyword>
<evidence type="ECO:0000256" key="14">
    <source>
        <dbReference type="ARBA" id="ARBA00022989"/>
    </source>
</evidence>
<dbReference type="InterPro" id="IPR003591">
    <property type="entry name" value="Leu-rich_rpt_typical-subtyp"/>
</dbReference>
<evidence type="ECO:0000256" key="4">
    <source>
        <dbReference type="ARBA" id="ARBA00022527"/>
    </source>
</evidence>
<keyword evidence="17" id="KW-0325">Glycoprotein</keyword>
<evidence type="ECO:0000313" key="25">
    <source>
        <dbReference type="Proteomes" id="UP001634007"/>
    </source>
</evidence>
<evidence type="ECO:0000256" key="20">
    <source>
        <dbReference type="PROSITE-ProRule" id="PRU10141"/>
    </source>
</evidence>
<evidence type="ECO:0000256" key="21">
    <source>
        <dbReference type="SAM" id="Phobius"/>
    </source>
</evidence>
<dbReference type="InterPro" id="IPR011009">
    <property type="entry name" value="Kinase-like_dom_sf"/>
</dbReference>
<dbReference type="FunFam" id="3.80.10.10:FF:000177">
    <property type="entry name" value="Leucine-rich repeat receptor-like serine/threonine-protein kinase At1g17230"/>
    <property type="match status" value="1"/>
</dbReference>
<dbReference type="InterPro" id="IPR013210">
    <property type="entry name" value="LRR_N_plant-typ"/>
</dbReference>
<keyword evidence="9 22" id="KW-0732">Signal</keyword>
<feature type="chain" id="PRO_5044857886" description="non-specific serine/threonine protein kinase" evidence="22">
    <location>
        <begin position="25"/>
        <end position="953"/>
    </location>
</feature>
<keyword evidence="16" id="KW-0675">Receptor</keyword>
<dbReference type="SMART" id="SM00369">
    <property type="entry name" value="LRR_TYP"/>
    <property type="match status" value="8"/>
</dbReference>
<feature type="transmembrane region" description="Helical" evidence="21">
    <location>
        <begin position="616"/>
        <end position="636"/>
    </location>
</feature>
<feature type="binding site" evidence="20">
    <location>
        <position position="711"/>
    </location>
    <ligand>
        <name>ATP</name>
        <dbReference type="ChEBI" id="CHEBI:30616"/>
    </ligand>
</feature>
<dbReference type="SUPFAM" id="SSF56112">
    <property type="entry name" value="Protein kinase-like (PK-like)"/>
    <property type="match status" value="1"/>
</dbReference>
<dbReference type="Gene3D" id="1.10.510.10">
    <property type="entry name" value="Transferase(Phosphotransferase) domain 1"/>
    <property type="match status" value="1"/>
</dbReference>
<feature type="signal peptide" evidence="22">
    <location>
        <begin position="1"/>
        <end position="24"/>
    </location>
</feature>
<dbReference type="Pfam" id="PF00069">
    <property type="entry name" value="Pkinase"/>
    <property type="match status" value="1"/>
</dbReference>
<keyword evidence="8 21" id="KW-0812">Transmembrane</keyword>
<evidence type="ECO:0000256" key="7">
    <source>
        <dbReference type="ARBA" id="ARBA00022679"/>
    </source>
</evidence>
<dbReference type="SUPFAM" id="SSF52047">
    <property type="entry name" value="RNI-like"/>
    <property type="match status" value="1"/>
</dbReference>
<dbReference type="FunFam" id="3.30.200.20:FF:000309">
    <property type="entry name" value="Leucine-rich repeat receptor protein kinase MSP1"/>
    <property type="match status" value="1"/>
</dbReference>
<dbReference type="PRINTS" id="PR00019">
    <property type="entry name" value="LEURICHRPT"/>
</dbReference>
<keyword evidence="10" id="KW-0677">Repeat</keyword>
<evidence type="ECO:0000256" key="1">
    <source>
        <dbReference type="ARBA" id="ARBA00004236"/>
    </source>
</evidence>
<organism evidence="24 25">
    <name type="scientific">Eucalyptus globulus</name>
    <name type="common">Tasmanian blue gum</name>
    <dbReference type="NCBI Taxonomy" id="34317"/>
    <lineage>
        <taxon>Eukaryota</taxon>
        <taxon>Viridiplantae</taxon>
        <taxon>Streptophyta</taxon>
        <taxon>Embryophyta</taxon>
        <taxon>Tracheophyta</taxon>
        <taxon>Spermatophyta</taxon>
        <taxon>Magnoliopsida</taxon>
        <taxon>eudicotyledons</taxon>
        <taxon>Gunneridae</taxon>
        <taxon>Pentapetalae</taxon>
        <taxon>rosids</taxon>
        <taxon>malvids</taxon>
        <taxon>Myrtales</taxon>
        <taxon>Myrtaceae</taxon>
        <taxon>Myrtoideae</taxon>
        <taxon>Eucalypteae</taxon>
        <taxon>Eucalyptus</taxon>
    </lineage>
</organism>
<dbReference type="InterPro" id="IPR000719">
    <property type="entry name" value="Prot_kinase_dom"/>
</dbReference>
<dbReference type="SMART" id="SM00365">
    <property type="entry name" value="LRR_SD22"/>
    <property type="match status" value="3"/>
</dbReference>